<proteinExistence type="inferred from homology"/>
<evidence type="ECO:0000256" key="4">
    <source>
        <dbReference type="ARBA" id="ARBA00023136"/>
    </source>
</evidence>
<feature type="transmembrane region" description="Helical" evidence="5">
    <location>
        <begin position="16"/>
        <end position="47"/>
    </location>
</feature>
<feature type="transmembrane region" description="Helical" evidence="5">
    <location>
        <begin position="150"/>
        <end position="174"/>
    </location>
</feature>
<keyword evidence="4 5" id="KW-0472">Membrane</keyword>
<sequence length="269" mass="29301">MEYILDFWASASGNLFMFPVAICVAALATGSGFGGGIIFLPIFVYVLDMTIPQSIGTSMVTELCGMTSAMIGYVRQRQIEYGMAFPMVLLSIPGVVIGLHLAMVINEAILKVFFGLLVVGCAAWTFVSMIERKYGDREGLNVEEMYPFSWVPFIGGISSGLSSVGTAETIFPLLERIYKINVHRAIATTIVVEGLVGWVATSINIWEGQIRWDVAVFTMTGVLIGGQLGPIVNRITPVSVLKVIFSVFVFLTGSKMVYDNIPKILGLFK</sequence>
<feature type="transmembrane region" description="Helical" evidence="5">
    <location>
        <begin position="212"/>
        <end position="232"/>
    </location>
</feature>
<feature type="transmembrane region" description="Helical" evidence="5">
    <location>
        <begin position="112"/>
        <end position="130"/>
    </location>
</feature>
<evidence type="ECO:0000256" key="1">
    <source>
        <dbReference type="ARBA" id="ARBA00004141"/>
    </source>
</evidence>
<dbReference type="Proteomes" id="UP000809273">
    <property type="component" value="Unassembled WGS sequence"/>
</dbReference>
<dbReference type="GO" id="GO:0005886">
    <property type="term" value="C:plasma membrane"/>
    <property type="evidence" value="ECO:0007669"/>
    <property type="project" value="UniProtKB-SubCell"/>
</dbReference>
<evidence type="ECO:0000256" key="2">
    <source>
        <dbReference type="ARBA" id="ARBA00022692"/>
    </source>
</evidence>
<evidence type="ECO:0000256" key="3">
    <source>
        <dbReference type="ARBA" id="ARBA00022989"/>
    </source>
</evidence>
<protein>
    <recommendedName>
        <fullName evidence="5">Probable membrane transporter protein</fullName>
    </recommendedName>
</protein>
<keyword evidence="2 5" id="KW-0812">Transmembrane</keyword>
<name>A0A9D8KCX7_9DELT</name>
<dbReference type="PANTHER" id="PTHR43701">
    <property type="entry name" value="MEMBRANE TRANSPORTER PROTEIN MJ0441-RELATED"/>
    <property type="match status" value="1"/>
</dbReference>
<comment type="similarity">
    <text evidence="5">Belongs to the 4-toluene sulfonate uptake permease (TSUP) (TC 2.A.102) family.</text>
</comment>
<dbReference type="PANTHER" id="PTHR43701:SF2">
    <property type="entry name" value="MEMBRANE TRANSPORTER PROTEIN YJNA-RELATED"/>
    <property type="match status" value="1"/>
</dbReference>
<accession>A0A9D8KCX7</accession>
<dbReference type="AlphaFoldDB" id="A0A9D8KCX7"/>
<dbReference type="InterPro" id="IPR002781">
    <property type="entry name" value="TM_pro_TauE-like"/>
</dbReference>
<reference evidence="6" key="2">
    <citation type="submission" date="2021-01" db="EMBL/GenBank/DDBJ databases">
        <authorList>
            <person name="Hahn C.R."/>
            <person name="Youssef N.H."/>
            <person name="Elshahed M."/>
        </authorList>
    </citation>
    <scope>NUCLEOTIDE SEQUENCE</scope>
    <source>
        <strain evidence="6">Zod_Metabat.24</strain>
    </source>
</reference>
<evidence type="ECO:0000256" key="5">
    <source>
        <dbReference type="RuleBase" id="RU363041"/>
    </source>
</evidence>
<keyword evidence="3 5" id="KW-1133">Transmembrane helix</keyword>
<feature type="transmembrane region" description="Helical" evidence="5">
    <location>
        <begin position="239"/>
        <end position="258"/>
    </location>
</feature>
<comment type="subcellular location">
    <subcellularLocation>
        <location evidence="5">Cell membrane</location>
        <topology evidence="5">Multi-pass membrane protein</topology>
    </subcellularLocation>
    <subcellularLocation>
        <location evidence="1">Membrane</location>
        <topology evidence="1">Multi-pass membrane protein</topology>
    </subcellularLocation>
</comment>
<keyword evidence="5" id="KW-1003">Cell membrane</keyword>
<dbReference type="Pfam" id="PF01925">
    <property type="entry name" value="TauE"/>
    <property type="match status" value="1"/>
</dbReference>
<gene>
    <name evidence="6" type="ORF">JW984_04275</name>
</gene>
<comment type="caution">
    <text evidence="6">The sequence shown here is derived from an EMBL/GenBank/DDBJ whole genome shotgun (WGS) entry which is preliminary data.</text>
</comment>
<evidence type="ECO:0000313" key="6">
    <source>
        <dbReference type="EMBL" id="MBN1572394.1"/>
    </source>
</evidence>
<evidence type="ECO:0000313" key="7">
    <source>
        <dbReference type="Proteomes" id="UP000809273"/>
    </source>
</evidence>
<feature type="transmembrane region" description="Helical" evidence="5">
    <location>
        <begin position="81"/>
        <end position="105"/>
    </location>
</feature>
<organism evidence="6 7">
    <name type="scientific">Candidatus Zymogenus saltonus</name>
    <dbReference type="NCBI Taxonomy" id="2844893"/>
    <lineage>
        <taxon>Bacteria</taxon>
        <taxon>Deltaproteobacteria</taxon>
        <taxon>Candidatus Zymogenia</taxon>
        <taxon>Candidatus Zymogeniales</taxon>
        <taxon>Candidatus Zymogenaceae</taxon>
        <taxon>Candidatus Zymogenus</taxon>
    </lineage>
</organism>
<dbReference type="EMBL" id="JAFGIX010000022">
    <property type="protein sequence ID" value="MBN1572394.1"/>
    <property type="molecule type" value="Genomic_DNA"/>
</dbReference>
<reference evidence="6" key="1">
    <citation type="journal article" date="2021" name="Environ. Microbiol.">
        <title>Genomic characterization of three novel Desulfobacterota classes expand the metabolic and phylogenetic diversity of the phylum.</title>
        <authorList>
            <person name="Murphy C.L."/>
            <person name="Biggerstaff J."/>
            <person name="Eichhorn A."/>
            <person name="Ewing E."/>
            <person name="Shahan R."/>
            <person name="Soriano D."/>
            <person name="Stewart S."/>
            <person name="VanMol K."/>
            <person name="Walker R."/>
            <person name="Walters P."/>
            <person name="Elshahed M.S."/>
            <person name="Youssef N.H."/>
        </authorList>
    </citation>
    <scope>NUCLEOTIDE SEQUENCE</scope>
    <source>
        <strain evidence="6">Zod_Metabat.24</strain>
    </source>
</reference>
<dbReference type="InterPro" id="IPR051598">
    <property type="entry name" value="TSUP/Inactive_protease-like"/>
</dbReference>
<feature type="transmembrane region" description="Helical" evidence="5">
    <location>
        <begin position="186"/>
        <end position="206"/>
    </location>
</feature>